<dbReference type="AlphaFoldDB" id="A0A0P1P1D7"/>
<proteinExistence type="inferred from homology"/>
<keyword evidence="4" id="KW-0274">FAD</keyword>
<accession>A0A0P1P1D7</accession>
<dbReference type="PANTHER" id="PTHR43429:SF3">
    <property type="entry name" value="NITRITE REDUCTASE [NAD(P)H]"/>
    <property type="match status" value="1"/>
</dbReference>
<reference evidence="7" key="1">
    <citation type="submission" date="2015-11" db="EMBL/GenBank/DDBJ databases">
        <authorList>
            <person name="Varghese N."/>
        </authorList>
    </citation>
    <scope>NUCLEOTIDE SEQUENCE [LARGE SCALE GENOMIC DNA]</scope>
    <source>
        <strain evidence="7">JGI-23</strain>
    </source>
</reference>
<dbReference type="PANTHER" id="PTHR43429">
    <property type="entry name" value="PYRIDINE NUCLEOTIDE-DISULFIDE OXIDOREDUCTASE DOMAIN-CONTAINING"/>
    <property type="match status" value="1"/>
</dbReference>
<dbReference type="PRINTS" id="PR00469">
    <property type="entry name" value="PNDRDTASEII"/>
</dbReference>
<dbReference type="OrthoDB" id="9768666at2"/>
<evidence type="ECO:0000256" key="3">
    <source>
        <dbReference type="ARBA" id="ARBA00022630"/>
    </source>
</evidence>
<dbReference type="RefSeq" id="WP_092350914.1">
    <property type="nucleotide sequence ID" value="NZ_CZVW01000025.1"/>
</dbReference>
<dbReference type="GO" id="GO:0016491">
    <property type="term" value="F:oxidoreductase activity"/>
    <property type="evidence" value="ECO:0007669"/>
    <property type="project" value="InterPro"/>
</dbReference>
<dbReference type="Gene3D" id="3.50.50.60">
    <property type="entry name" value="FAD/NAD(P)-binding domain"/>
    <property type="match status" value="2"/>
</dbReference>
<keyword evidence="7" id="KW-1185">Reference proteome</keyword>
<evidence type="ECO:0000259" key="5">
    <source>
        <dbReference type="Pfam" id="PF07992"/>
    </source>
</evidence>
<dbReference type="EMBL" id="CZVW01000025">
    <property type="protein sequence ID" value="CUT04567.1"/>
    <property type="molecule type" value="Genomic_DNA"/>
</dbReference>
<comment type="similarity">
    <text evidence="2">Belongs to the FAD-dependent oxidoreductase family.</text>
</comment>
<comment type="cofactor">
    <cofactor evidence="1">
        <name>FAD</name>
        <dbReference type="ChEBI" id="CHEBI:57692"/>
    </cofactor>
</comment>
<dbReference type="SUPFAM" id="SSF51905">
    <property type="entry name" value="FAD/NAD(P)-binding domain"/>
    <property type="match status" value="2"/>
</dbReference>
<dbReference type="InterPro" id="IPR050260">
    <property type="entry name" value="FAD-bd_OxRdtase"/>
</dbReference>
<organism evidence="6 7">
    <name type="scientific">Candidatus Chryseopegocella kryptomonas</name>
    <dbReference type="NCBI Taxonomy" id="1633643"/>
    <lineage>
        <taxon>Bacteria</taxon>
        <taxon>Pseudomonadati</taxon>
        <taxon>Candidatus Kryptoniota</taxon>
        <taxon>Candidatus Chryseopegocella</taxon>
    </lineage>
</organism>
<evidence type="ECO:0000256" key="4">
    <source>
        <dbReference type="ARBA" id="ARBA00022827"/>
    </source>
</evidence>
<evidence type="ECO:0000256" key="1">
    <source>
        <dbReference type="ARBA" id="ARBA00001974"/>
    </source>
</evidence>
<feature type="domain" description="FAD/NAD(P)-binding" evidence="5">
    <location>
        <begin position="1"/>
        <end position="298"/>
    </location>
</feature>
<protein>
    <submittedName>
        <fullName evidence="6">Pyridine nucleotide-disulphide oxidoreductase</fullName>
    </submittedName>
</protein>
<evidence type="ECO:0000313" key="6">
    <source>
        <dbReference type="EMBL" id="CUT04567.1"/>
    </source>
</evidence>
<gene>
    <name evidence="6" type="ORF">JGI23_01752</name>
</gene>
<dbReference type="InterPro" id="IPR036188">
    <property type="entry name" value="FAD/NAD-bd_sf"/>
</dbReference>
<dbReference type="PRINTS" id="PR00368">
    <property type="entry name" value="FADPNR"/>
</dbReference>
<dbReference type="Proteomes" id="UP000199197">
    <property type="component" value="Unassembled WGS sequence"/>
</dbReference>
<keyword evidence="3" id="KW-0285">Flavoprotein</keyword>
<dbReference type="Pfam" id="PF07992">
    <property type="entry name" value="Pyr_redox_2"/>
    <property type="match status" value="1"/>
</dbReference>
<dbReference type="InterPro" id="IPR023753">
    <property type="entry name" value="FAD/NAD-binding_dom"/>
</dbReference>
<evidence type="ECO:0000313" key="7">
    <source>
        <dbReference type="Proteomes" id="UP000199197"/>
    </source>
</evidence>
<name>A0A0P1P1D7_9BACT</name>
<sequence length="417" mass="46803">MQIVIIGNSIGAVSAIREIRKWDQQSSITVISREVLDQKTPYYSPVVLPYYIEGVLSKENLFSIRYEFYKSMNVDLKLGERVIAVEPDEKVVVTEKSRYRYDKLLIASGASPRILDIPGARNKRVYVLRTYEDAEKIKSDESDEVVIIGGGPVGVESAIALLKSKKKLTIIEIAPYILSTVFSRRVSEMIESQLVEKGIEILKDEEPIEITGNPVKSVKTNKRKIKCSSVIMGVGVVPNTDFVKDVLKLGPRNGIIVDEKMQTSEPDIYACGDCVELKSAIDGSIRPFPVWPNAQETGKVAGANIVGQEMIYEGGIRVNALNVFEKVYFSIGNVHDESKLGKMIERDGILEFYYFEGEKLIGAEIIGDVKYVGLIKHLIRRNIRIDLDRFKGLSDFFPFTAPLSIPHKAQERVHLWS</sequence>
<evidence type="ECO:0000256" key="2">
    <source>
        <dbReference type="ARBA" id="ARBA00006442"/>
    </source>
</evidence>